<accession>A0ABQ7H9C5</accession>
<dbReference type="InterPro" id="IPR013078">
    <property type="entry name" value="His_Pase_superF_clade-1"/>
</dbReference>
<dbReference type="PANTHER" id="PTHR48100">
    <property type="entry name" value="BROAD-SPECIFICITY PHOSPHATASE YOR283W-RELATED"/>
    <property type="match status" value="1"/>
</dbReference>
<reference evidence="3" key="1">
    <citation type="submission" date="2017-08" db="EMBL/GenBank/DDBJ databases">
        <authorList>
            <person name="Polle J.E."/>
            <person name="Barry K."/>
            <person name="Cushman J."/>
            <person name="Schmutz J."/>
            <person name="Tran D."/>
            <person name="Hathwaick L.T."/>
            <person name="Yim W.C."/>
            <person name="Jenkins J."/>
            <person name="Mckie-Krisberg Z.M."/>
            <person name="Prochnik S."/>
            <person name="Lindquist E."/>
            <person name="Dockter R.B."/>
            <person name="Adam C."/>
            <person name="Molina H."/>
            <person name="Bunkerborg J."/>
            <person name="Jin E."/>
            <person name="Buchheim M."/>
            <person name="Magnuson J."/>
        </authorList>
    </citation>
    <scope>NUCLEOTIDE SEQUENCE</scope>
    <source>
        <strain evidence="3">CCAP 19/18</strain>
    </source>
</reference>
<feature type="compositionally biased region" description="Basic residues" evidence="2">
    <location>
        <begin position="1"/>
        <end position="10"/>
    </location>
</feature>
<gene>
    <name evidence="3" type="ORF">DUNSADRAFT_15752</name>
</gene>
<feature type="compositionally biased region" description="Polar residues" evidence="2">
    <location>
        <begin position="15"/>
        <end position="24"/>
    </location>
</feature>
<protein>
    <submittedName>
        <fullName evidence="3">Histidine phosphatase superfamily</fullName>
    </submittedName>
</protein>
<name>A0ABQ7H9C5_DUNSA</name>
<dbReference type="Pfam" id="PF00300">
    <property type="entry name" value="His_Phos_1"/>
    <property type="match status" value="1"/>
</dbReference>
<dbReference type="InterPro" id="IPR050275">
    <property type="entry name" value="PGM_Phosphatase"/>
</dbReference>
<sequence>MKSGHSRQQRRQQQEAQLATHFSSPSAPRLHAIYSSDLTRCKQTAEAIGAPLSLQVNFSPQLRERHLGLLQGLTIKEAATQQPLALQCLGGSTSRKIPAESGCVGQGESVDELCSRVSAEIERIAAQHPGQRALLVAHGGVIAAAHRRATGEQAARAHNGCINVLRVQGNKWAVVSWGDISIVGDASGNFGGGEGG</sequence>
<dbReference type="CDD" id="cd07067">
    <property type="entry name" value="HP_PGM_like"/>
    <property type="match status" value="1"/>
</dbReference>
<organism evidence="3 4">
    <name type="scientific">Dunaliella salina</name>
    <name type="common">Green alga</name>
    <name type="synonym">Protococcus salinus</name>
    <dbReference type="NCBI Taxonomy" id="3046"/>
    <lineage>
        <taxon>Eukaryota</taxon>
        <taxon>Viridiplantae</taxon>
        <taxon>Chlorophyta</taxon>
        <taxon>core chlorophytes</taxon>
        <taxon>Chlorophyceae</taxon>
        <taxon>CS clade</taxon>
        <taxon>Chlamydomonadales</taxon>
        <taxon>Dunaliellaceae</taxon>
        <taxon>Dunaliella</taxon>
    </lineage>
</organism>
<dbReference type="PANTHER" id="PTHR48100:SF44">
    <property type="entry name" value="PHOSPHATASE C1620.13-RELATED"/>
    <property type="match status" value="1"/>
</dbReference>
<keyword evidence="4" id="KW-1185">Reference proteome</keyword>
<dbReference type="Gene3D" id="3.40.50.1240">
    <property type="entry name" value="Phosphoglycerate mutase-like"/>
    <property type="match status" value="1"/>
</dbReference>
<evidence type="ECO:0000313" key="4">
    <source>
        <dbReference type="Proteomes" id="UP000815325"/>
    </source>
</evidence>
<dbReference type="Proteomes" id="UP000815325">
    <property type="component" value="Unassembled WGS sequence"/>
</dbReference>
<proteinExistence type="inferred from homology"/>
<evidence type="ECO:0000256" key="2">
    <source>
        <dbReference type="SAM" id="MobiDB-lite"/>
    </source>
</evidence>
<dbReference type="SUPFAM" id="SSF53254">
    <property type="entry name" value="Phosphoglycerate mutase-like"/>
    <property type="match status" value="1"/>
</dbReference>
<evidence type="ECO:0000313" key="3">
    <source>
        <dbReference type="EMBL" id="KAF5843457.1"/>
    </source>
</evidence>
<comment type="similarity">
    <text evidence="1">Belongs to the phosphoglycerate mutase family.</text>
</comment>
<feature type="region of interest" description="Disordered" evidence="2">
    <location>
        <begin position="1"/>
        <end position="24"/>
    </location>
</feature>
<evidence type="ECO:0000256" key="1">
    <source>
        <dbReference type="ARBA" id="ARBA00038362"/>
    </source>
</evidence>
<comment type="caution">
    <text evidence="3">The sequence shown here is derived from an EMBL/GenBank/DDBJ whole genome shotgun (WGS) entry which is preliminary data.</text>
</comment>
<dbReference type="InterPro" id="IPR029033">
    <property type="entry name" value="His_PPase_superfam"/>
</dbReference>
<dbReference type="EMBL" id="MU069442">
    <property type="protein sequence ID" value="KAF5843457.1"/>
    <property type="molecule type" value="Genomic_DNA"/>
</dbReference>